<dbReference type="Pfam" id="PF08818">
    <property type="entry name" value="DUF1801"/>
    <property type="match status" value="1"/>
</dbReference>
<dbReference type="InterPro" id="IPR016786">
    <property type="entry name" value="YdeI_bac"/>
</dbReference>
<accession>A0AAP2PVL2</accession>
<dbReference type="EMBL" id="CP125292">
    <property type="protein sequence ID" value="WHM20216.1"/>
    <property type="molecule type" value="Genomic_DNA"/>
</dbReference>
<reference evidence="2" key="1">
    <citation type="submission" date="2023-05" db="EMBL/GenBank/DDBJ databases">
        <title>Complete genome sequence of Bacillus subtilis SRCM117797 isolated from Soybean paste.</title>
        <authorList>
            <person name="Abraha H.B."/>
            <person name="Kim K.-P."/>
            <person name="Ryu M.-S."/>
            <person name="Jeong D.-Y."/>
        </authorList>
    </citation>
    <scope>NUCLEOTIDE SEQUENCE</scope>
    <source>
        <strain evidence="2">SRCM117797</strain>
    </source>
</reference>
<sequence length="197" mass="23003">MTNSRTNPKVDEFLSKAKKWKEEFEKLRTIILDCELTEDFKWMHPCYTYNNKNVVLIHGFKEYCALLFHKGALLQDAHGILIQQTENVQAARQIRFTTVQEINELENILKAYIHEAIEVEKAGLKVEVNKNIELNIPEELQKKFDEIPALKIAFEALTPGRQRAYTLYFSQAKQSKTRESRVEKYVQKILDGKGLKD</sequence>
<organism evidence="2 3">
    <name type="scientific">Bacillus subtilis</name>
    <dbReference type="NCBI Taxonomy" id="1423"/>
    <lineage>
        <taxon>Bacteria</taxon>
        <taxon>Bacillati</taxon>
        <taxon>Bacillota</taxon>
        <taxon>Bacilli</taxon>
        <taxon>Bacillales</taxon>
        <taxon>Bacillaceae</taxon>
        <taxon>Bacillus</taxon>
    </lineage>
</organism>
<name>A0AAP2PVL2_BACIU</name>
<dbReference type="RefSeq" id="WP_017695959.1">
    <property type="nucleotide sequence ID" value="NZ_CP023257.1"/>
</dbReference>
<gene>
    <name evidence="2" type="primary">ydeI</name>
    <name evidence="2" type="ORF">QL281_15360</name>
</gene>
<dbReference type="Proteomes" id="UP001229422">
    <property type="component" value="Chromosome"/>
</dbReference>
<evidence type="ECO:0000313" key="2">
    <source>
        <dbReference type="EMBL" id="WHM20216.1"/>
    </source>
</evidence>
<dbReference type="InterPro" id="IPR014922">
    <property type="entry name" value="YdhG-like"/>
</dbReference>
<protein>
    <submittedName>
        <fullName evidence="2">YdeI family protein</fullName>
    </submittedName>
</protein>
<proteinExistence type="predicted"/>
<feature type="domain" description="YdhG-like" evidence="1">
    <location>
        <begin position="20"/>
        <end position="117"/>
    </location>
</feature>
<dbReference type="Gene3D" id="3.90.1150.200">
    <property type="match status" value="1"/>
</dbReference>
<dbReference type="Pfam" id="PF13376">
    <property type="entry name" value="OmdA"/>
    <property type="match status" value="1"/>
</dbReference>
<dbReference type="SUPFAM" id="SSF159888">
    <property type="entry name" value="YdhG-like"/>
    <property type="match status" value="1"/>
</dbReference>
<evidence type="ECO:0000259" key="1">
    <source>
        <dbReference type="Pfam" id="PF08818"/>
    </source>
</evidence>
<evidence type="ECO:0000313" key="3">
    <source>
        <dbReference type="Proteomes" id="UP001229422"/>
    </source>
</evidence>
<dbReference type="PIRSF" id="PIRSF021308">
    <property type="entry name" value="UCP021308"/>
    <property type="match status" value="1"/>
</dbReference>
<dbReference type="AlphaFoldDB" id="A0AAP2PVL2"/>